<dbReference type="PANTHER" id="PTHR43290:SF2">
    <property type="entry name" value="MEVALONATE KINASE"/>
    <property type="match status" value="1"/>
</dbReference>
<evidence type="ECO:0000256" key="8">
    <source>
        <dbReference type="ARBA" id="ARBA00023098"/>
    </source>
</evidence>
<keyword evidence="8" id="KW-0443">Lipid metabolism</keyword>
<dbReference type="UniPathway" id="UPA00057">
    <property type="reaction ID" value="UER00098"/>
</dbReference>
<dbReference type="Gene3D" id="3.30.230.10">
    <property type="match status" value="1"/>
</dbReference>
<evidence type="ECO:0000259" key="11">
    <source>
        <dbReference type="Pfam" id="PF08544"/>
    </source>
</evidence>
<dbReference type="InterPro" id="IPR006204">
    <property type="entry name" value="GHMP_kinase_N_dom"/>
</dbReference>
<dbReference type="GO" id="GO:0004496">
    <property type="term" value="F:mevalonate kinase activity"/>
    <property type="evidence" value="ECO:0007669"/>
    <property type="project" value="InterPro"/>
</dbReference>
<keyword evidence="5 12" id="KW-0418">Kinase</keyword>
<dbReference type="OrthoDB" id="9764892at2"/>
<comment type="pathway">
    <text evidence="9">Isoprenoid biosynthesis; isopentenyl diphosphate biosynthesis via mevalonate pathway; isopentenyl diphosphate from (R)-mevalonate: step 1/3.</text>
</comment>
<dbReference type="Pfam" id="PF08544">
    <property type="entry name" value="GHMP_kinases_C"/>
    <property type="match status" value="1"/>
</dbReference>
<feature type="domain" description="GHMP kinase C-terminal" evidence="11">
    <location>
        <begin position="237"/>
        <end position="313"/>
    </location>
</feature>
<evidence type="ECO:0000256" key="4">
    <source>
        <dbReference type="ARBA" id="ARBA00022741"/>
    </source>
</evidence>
<dbReference type="GO" id="GO:0005524">
    <property type="term" value="F:ATP binding"/>
    <property type="evidence" value="ECO:0007669"/>
    <property type="project" value="UniProtKB-KW"/>
</dbReference>
<evidence type="ECO:0000313" key="12">
    <source>
        <dbReference type="EMBL" id="AKV01632.1"/>
    </source>
</evidence>
<keyword evidence="4" id="KW-0547">Nucleotide-binding</keyword>
<dbReference type="Pfam" id="PF00288">
    <property type="entry name" value="GHMP_kinases_N"/>
    <property type="match status" value="1"/>
</dbReference>
<feature type="domain" description="GHMP kinase N-terminal" evidence="10">
    <location>
        <begin position="102"/>
        <end position="166"/>
    </location>
</feature>
<proteinExistence type="predicted"/>
<dbReference type="PATRIC" id="fig|1391654.3.peg.8403"/>
<evidence type="ECO:0000256" key="7">
    <source>
        <dbReference type="ARBA" id="ARBA00022842"/>
    </source>
</evidence>
<dbReference type="InterPro" id="IPR013750">
    <property type="entry name" value="GHMP_kinase_C_dom"/>
</dbReference>
<dbReference type="SUPFAM" id="SSF55060">
    <property type="entry name" value="GHMP Kinase, C-terminal domain"/>
    <property type="match status" value="1"/>
</dbReference>
<evidence type="ECO:0000256" key="5">
    <source>
        <dbReference type="ARBA" id="ARBA00022777"/>
    </source>
</evidence>
<keyword evidence="7" id="KW-0460">Magnesium</keyword>
<evidence type="ECO:0000256" key="2">
    <source>
        <dbReference type="ARBA" id="ARBA00022516"/>
    </source>
</evidence>
<keyword evidence="6" id="KW-0067">ATP-binding</keyword>
<evidence type="ECO:0000256" key="9">
    <source>
        <dbReference type="ARBA" id="ARBA00029438"/>
    </source>
</evidence>
<dbReference type="InterPro" id="IPR006205">
    <property type="entry name" value="Mev_gal_kin"/>
</dbReference>
<dbReference type="STRING" id="1391654.AKJ09_08295"/>
<dbReference type="AlphaFoldDB" id="A0A0K1Q7J3"/>
<dbReference type="EMBL" id="CP012333">
    <property type="protein sequence ID" value="AKV01632.1"/>
    <property type="molecule type" value="Genomic_DNA"/>
</dbReference>
<dbReference type="InterPro" id="IPR014721">
    <property type="entry name" value="Ribsml_uS5_D2-typ_fold_subgr"/>
</dbReference>
<evidence type="ECO:0000256" key="1">
    <source>
        <dbReference type="ARBA" id="ARBA00022490"/>
    </source>
</evidence>
<dbReference type="GO" id="GO:0005829">
    <property type="term" value="C:cytosol"/>
    <property type="evidence" value="ECO:0007669"/>
    <property type="project" value="TreeGrafter"/>
</dbReference>
<evidence type="ECO:0000313" key="13">
    <source>
        <dbReference type="Proteomes" id="UP000064967"/>
    </source>
</evidence>
<keyword evidence="1" id="KW-0963">Cytoplasm</keyword>
<keyword evidence="13" id="KW-1185">Reference proteome</keyword>
<dbReference type="KEGG" id="llu:AKJ09_08295"/>
<sequence length="340" mass="35152">MSGANGSSGVRRSAAHGKVILFGEHAVVYGVPALAVGIDRGAWADATPCNESRSSMHVRDWNVTVSDDVADDGLPLARAFRDVLAVTRDAQRAEGRAPVGVVTVDAGADLPPGGGLGCSAALGVAVARALDPLATPEVIASRVMAWERVFHGNPSGIDATVSSLGGCVLYERSDAQAPTIQRVRLPRTLLLCVGHSGIASSTKTMVEAVARLRERRLETTQKTFDAIHTLVKNARLAIEAGDERAIGQLLDLNQMLLSGLFVSTPEIEQMCEAARSAGAHGAKLTGAGGGGCVVALVDEASKGEAVLSAWKRDGFDGFLTRVGGVVSKDTTPVAMAQGAP</sequence>
<evidence type="ECO:0000259" key="10">
    <source>
        <dbReference type="Pfam" id="PF00288"/>
    </source>
</evidence>
<dbReference type="SUPFAM" id="SSF54211">
    <property type="entry name" value="Ribosomal protein S5 domain 2-like"/>
    <property type="match status" value="1"/>
</dbReference>
<dbReference type="GO" id="GO:0019287">
    <property type="term" value="P:isopentenyl diphosphate biosynthetic process, mevalonate pathway"/>
    <property type="evidence" value="ECO:0007669"/>
    <property type="project" value="UniProtKB-UniPathway"/>
</dbReference>
<dbReference type="PRINTS" id="PR00959">
    <property type="entry name" value="MEVGALKINASE"/>
</dbReference>
<protein>
    <submittedName>
        <fullName evidence="12">Mevalonate kinase</fullName>
    </submittedName>
</protein>
<keyword evidence="2" id="KW-0444">Lipid biosynthesis</keyword>
<dbReference type="PANTHER" id="PTHR43290">
    <property type="entry name" value="MEVALONATE KINASE"/>
    <property type="match status" value="1"/>
</dbReference>
<name>A0A0K1Q7J3_9BACT</name>
<evidence type="ECO:0000256" key="3">
    <source>
        <dbReference type="ARBA" id="ARBA00022679"/>
    </source>
</evidence>
<keyword evidence="3" id="KW-0808">Transferase</keyword>
<organism evidence="12 13">
    <name type="scientific">Labilithrix luteola</name>
    <dbReference type="NCBI Taxonomy" id="1391654"/>
    <lineage>
        <taxon>Bacteria</taxon>
        <taxon>Pseudomonadati</taxon>
        <taxon>Myxococcota</taxon>
        <taxon>Polyangia</taxon>
        <taxon>Polyangiales</taxon>
        <taxon>Labilitrichaceae</taxon>
        <taxon>Labilithrix</taxon>
    </lineage>
</organism>
<dbReference type="Proteomes" id="UP000064967">
    <property type="component" value="Chromosome"/>
</dbReference>
<reference evidence="12 13" key="1">
    <citation type="submission" date="2015-08" db="EMBL/GenBank/DDBJ databases">
        <authorList>
            <person name="Babu N.S."/>
            <person name="Beckwith C.J."/>
            <person name="Beseler K.G."/>
            <person name="Brison A."/>
            <person name="Carone J.V."/>
            <person name="Caskin T.P."/>
            <person name="Diamond M."/>
            <person name="Durham M.E."/>
            <person name="Foxe J.M."/>
            <person name="Go M."/>
            <person name="Henderson B.A."/>
            <person name="Jones I.B."/>
            <person name="McGettigan J.A."/>
            <person name="Micheletti S.J."/>
            <person name="Nasrallah M.E."/>
            <person name="Ortiz D."/>
            <person name="Piller C.R."/>
            <person name="Privatt S.R."/>
            <person name="Schneider S.L."/>
            <person name="Sharp S."/>
            <person name="Smith T.C."/>
            <person name="Stanton J.D."/>
            <person name="Ullery H.E."/>
            <person name="Wilson R.J."/>
            <person name="Serrano M.G."/>
            <person name="Buck G."/>
            <person name="Lee V."/>
            <person name="Wang Y."/>
            <person name="Carvalho R."/>
            <person name="Voegtly L."/>
            <person name="Shi R."/>
            <person name="Duckworth R."/>
            <person name="Johnson A."/>
            <person name="Loviza R."/>
            <person name="Walstead R."/>
            <person name="Shah Z."/>
            <person name="Kiflezghi M."/>
            <person name="Wade K."/>
            <person name="Ball S.L."/>
            <person name="Bradley K.W."/>
            <person name="Asai D.J."/>
            <person name="Bowman C.A."/>
            <person name="Russell D.A."/>
            <person name="Pope W.H."/>
            <person name="Jacobs-Sera D."/>
            <person name="Hendrix R.W."/>
            <person name="Hatfull G.F."/>
        </authorList>
    </citation>
    <scope>NUCLEOTIDE SEQUENCE [LARGE SCALE GENOMIC DNA]</scope>
    <source>
        <strain evidence="12 13">DSM 27648</strain>
    </source>
</reference>
<dbReference type="InterPro" id="IPR020568">
    <property type="entry name" value="Ribosomal_Su5_D2-typ_SF"/>
</dbReference>
<evidence type="ECO:0000256" key="6">
    <source>
        <dbReference type="ARBA" id="ARBA00022840"/>
    </source>
</evidence>
<dbReference type="RefSeq" id="WP_146652693.1">
    <property type="nucleotide sequence ID" value="NZ_CP012333.1"/>
</dbReference>
<dbReference type="InterPro" id="IPR036554">
    <property type="entry name" value="GHMP_kinase_C_sf"/>
</dbReference>
<accession>A0A0K1Q7J3</accession>
<dbReference type="NCBIfam" id="TIGR00549">
    <property type="entry name" value="mevalon_kin"/>
    <property type="match status" value="1"/>
</dbReference>
<gene>
    <name evidence="12" type="ORF">AKJ09_08295</name>
</gene>
<dbReference type="Gene3D" id="3.30.70.890">
    <property type="entry name" value="GHMP kinase, C-terminal domain"/>
    <property type="match status" value="1"/>
</dbReference>